<evidence type="ECO:0000259" key="3">
    <source>
        <dbReference type="SMART" id="SM00306"/>
    </source>
</evidence>
<proteinExistence type="predicted"/>
<reference evidence="4" key="1">
    <citation type="submission" date="2021-02" db="EMBL/GenBank/DDBJ databases">
        <authorList>
            <person name="Nowell W R."/>
        </authorList>
    </citation>
    <scope>NUCLEOTIDE SEQUENCE</scope>
</reference>
<dbReference type="InterPro" id="IPR001657">
    <property type="entry name" value="Hedgehog"/>
</dbReference>
<dbReference type="AlphaFoldDB" id="A0A817WKA1"/>
<keyword evidence="2" id="KW-0732">Signal</keyword>
<dbReference type="OrthoDB" id="5212at2759"/>
<gene>
    <name evidence="4" type="ORF">TIS948_LOCUS23782</name>
</gene>
<name>A0A817WKA1_9BILA</name>
<keyword evidence="1" id="KW-0217">Developmental protein</keyword>
<accession>A0A817WKA1</accession>
<dbReference type="InterPro" id="IPR036844">
    <property type="entry name" value="Hint_dom_sf"/>
</dbReference>
<dbReference type="PRINTS" id="PR00632">
    <property type="entry name" value="SONICHHOG"/>
</dbReference>
<comment type="caution">
    <text evidence="4">The sequence shown here is derived from an EMBL/GenBank/DDBJ whole genome shotgun (WGS) entry which is preliminary data.</text>
</comment>
<dbReference type="PANTHER" id="PTHR11889:SF31">
    <property type="entry name" value="PROTEIN HEDGEHOG"/>
    <property type="match status" value="1"/>
</dbReference>
<dbReference type="Proteomes" id="UP000663825">
    <property type="component" value="Unassembled WGS sequence"/>
</dbReference>
<dbReference type="Pfam" id="PF01079">
    <property type="entry name" value="Hint"/>
    <property type="match status" value="1"/>
</dbReference>
<evidence type="ECO:0000313" key="4">
    <source>
        <dbReference type="EMBL" id="CAF3356772.1"/>
    </source>
</evidence>
<evidence type="ECO:0000313" key="5">
    <source>
        <dbReference type="Proteomes" id="UP000663825"/>
    </source>
</evidence>
<dbReference type="GO" id="GO:0010468">
    <property type="term" value="P:regulation of gene expression"/>
    <property type="evidence" value="ECO:0007669"/>
    <property type="project" value="TreeGrafter"/>
</dbReference>
<dbReference type="GO" id="GO:0016539">
    <property type="term" value="P:intein-mediated protein splicing"/>
    <property type="evidence" value="ECO:0007669"/>
    <property type="project" value="InterPro"/>
</dbReference>
<dbReference type="GO" id="GO:0016540">
    <property type="term" value="P:protein autoprocessing"/>
    <property type="evidence" value="ECO:0007669"/>
    <property type="project" value="InterPro"/>
</dbReference>
<dbReference type="SUPFAM" id="SSF51294">
    <property type="entry name" value="Hedgehog/intein (Hint) domain"/>
    <property type="match status" value="1"/>
</dbReference>
<dbReference type="InterPro" id="IPR001767">
    <property type="entry name" value="Hedgehog_Hint"/>
</dbReference>
<evidence type="ECO:0000256" key="1">
    <source>
        <dbReference type="ARBA" id="ARBA00022473"/>
    </source>
</evidence>
<dbReference type="InterPro" id="IPR006141">
    <property type="entry name" value="Intein_N"/>
</dbReference>
<dbReference type="GO" id="GO:0001708">
    <property type="term" value="P:cell fate specification"/>
    <property type="evidence" value="ECO:0007669"/>
    <property type="project" value="TreeGrafter"/>
</dbReference>
<organism evidence="4 5">
    <name type="scientific">Rotaria socialis</name>
    <dbReference type="NCBI Taxonomy" id="392032"/>
    <lineage>
        <taxon>Eukaryota</taxon>
        <taxon>Metazoa</taxon>
        <taxon>Spiralia</taxon>
        <taxon>Gnathifera</taxon>
        <taxon>Rotifera</taxon>
        <taxon>Eurotatoria</taxon>
        <taxon>Bdelloidea</taxon>
        <taxon>Philodinida</taxon>
        <taxon>Philodinidae</taxon>
        <taxon>Rotaria</taxon>
    </lineage>
</organism>
<dbReference type="SMART" id="SM00306">
    <property type="entry name" value="HintN"/>
    <property type="match status" value="1"/>
</dbReference>
<dbReference type="InterPro" id="IPR003587">
    <property type="entry name" value="Hint_dom_N"/>
</dbReference>
<dbReference type="GO" id="GO:0005509">
    <property type="term" value="F:calcium ion binding"/>
    <property type="evidence" value="ECO:0007669"/>
    <property type="project" value="TreeGrafter"/>
</dbReference>
<dbReference type="GO" id="GO:0005113">
    <property type="term" value="F:patched binding"/>
    <property type="evidence" value="ECO:0007669"/>
    <property type="project" value="TreeGrafter"/>
</dbReference>
<protein>
    <recommendedName>
        <fullName evidence="3">Hint domain-containing protein</fullName>
    </recommendedName>
</protein>
<dbReference type="PANTHER" id="PTHR11889">
    <property type="entry name" value="HEDGEHOG"/>
    <property type="match status" value="1"/>
</dbReference>
<dbReference type="EMBL" id="CAJNXB010004115">
    <property type="protein sequence ID" value="CAF3356772.1"/>
    <property type="molecule type" value="Genomic_DNA"/>
</dbReference>
<dbReference type="PROSITE" id="PS50817">
    <property type="entry name" value="INTEIN_N_TER"/>
    <property type="match status" value="1"/>
</dbReference>
<evidence type="ECO:0000256" key="2">
    <source>
        <dbReference type="ARBA" id="ARBA00022729"/>
    </source>
</evidence>
<dbReference type="GO" id="GO:0048731">
    <property type="term" value="P:system development"/>
    <property type="evidence" value="ECO:0007669"/>
    <property type="project" value="UniProtKB-ARBA"/>
</dbReference>
<dbReference type="CDD" id="cd00081">
    <property type="entry name" value="Hint"/>
    <property type="match status" value="1"/>
</dbReference>
<dbReference type="GO" id="GO:0007267">
    <property type="term" value="P:cell-cell signaling"/>
    <property type="evidence" value="ECO:0007669"/>
    <property type="project" value="InterPro"/>
</dbReference>
<dbReference type="GO" id="GO:0007224">
    <property type="term" value="P:smoothened signaling pathway"/>
    <property type="evidence" value="ECO:0007669"/>
    <property type="project" value="TreeGrafter"/>
</dbReference>
<dbReference type="Gene3D" id="2.170.16.10">
    <property type="entry name" value="Hedgehog/Intein (Hint) domain"/>
    <property type="match status" value="1"/>
</dbReference>
<dbReference type="InterPro" id="IPR050387">
    <property type="entry name" value="Hedgehog_Signaling"/>
</dbReference>
<sequence>MANARCNLTAEPLELIDCLSHMSTIILGLAKNDIQRVCKSTSLIVKCAQNHLAECIGQKVGEAAFREIVDLAENCCPERNNPTCPIKDSIIEEQRCFAADSLVTLSNGDQKSIANLQSGDSLLAYDDKAKKVLSTNLITMLDFQPQRFALFKQVTTHTGRQLSLTSSHLMPTDKHGYVMAKNIHAGMNVYVMNDDGILITETVSNVSDVVKQGYVAPLTVEGTLIVNNVAASCYATIDSHVIAHTVLAPMRWWYSLFGKSSSMIGVHWFPQILKDMNNPPADICAGALSVDLPNTIVELDVTVANGVGATVGEIIGRPLGAVVTGYLLGTGNGRENSIKW</sequence>
<dbReference type="GO" id="GO:0005615">
    <property type="term" value="C:extracellular space"/>
    <property type="evidence" value="ECO:0007669"/>
    <property type="project" value="TreeGrafter"/>
</dbReference>
<feature type="domain" description="Hint" evidence="3">
    <location>
        <begin position="94"/>
        <end position="193"/>
    </location>
</feature>